<name>A0A9J6DMP1_RHIMP</name>
<organism evidence="6 7">
    <name type="scientific">Rhipicephalus microplus</name>
    <name type="common">Cattle tick</name>
    <name type="synonym">Boophilus microplus</name>
    <dbReference type="NCBI Taxonomy" id="6941"/>
    <lineage>
        <taxon>Eukaryota</taxon>
        <taxon>Metazoa</taxon>
        <taxon>Ecdysozoa</taxon>
        <taxon>Arthropoda</taxon>
        <taxon>Chelicerata</taxon>
        <taxon>Arachnida</taxon>
        <taxon>Acari</taxon>
        <taxon>Parasitiformes</taxon>
        <taxon>Ixodida</taxon>
        <taxon>Ixodoidea</taxon>
        <taxon>Ixodidae</taxon>
        <taxon>Rhipicephalinae</taxon>
        <taxon>Rhipicephalus</taxon>
        <taxon>Boophilus</taxon>
    </lineage>
</organism>
<sequence>MNRGANAGHTVTTRSALREITRSAYGSPPSVGNMVHFSSPSPSTSPDEEVVRKRGRRIIPPGNQFALTPPRTPTKRQQSPKDSSNSEHTQTPSKSQLMMSPVRSSPRKRLLLPADISDAVNASPSKKLVSPVKRLRLQSREAEAETEVALTALTRPQLIALLKDTMAHSAAAKQIIQELLPKPDLAHSMQKLEKLLHQIYRAFPQKHWGNSRDAFCFRRVQIPIETFKRVVAVVVILDFTITGYFPVFSGLFLYATFSSDVLLDLLNTLFTITLPDLLFKTLTPFGLFLNDLLLHFRELSTVCVLRTYLRRRTLRCPPEPPHSLSLQSPQRRPGSLQCLSGTCLLPPHQAAPRNGDFYCSSFFLFLFFFFAF</sequence>
<feature type="region of interest" description="Disordered" evidence="4">
    <location>
        <begin position="1"/>
        <end position="106"/>
    </location>
</feature>
<accession>A0A9J6DMP1</accession>
<dbReference type="GO" id="GO:0031144">
    <property type="term" value="P:proteasome localization"/>
    <property type="evidence" value="ECO:0007669"/>
    <property type="project" value="InterPro"/>
</dbReference>
<dbReference type="EMBL" id="JABSTU010000008">
    <property type="protein sequence ID" value="KAH8023308.1"/>
    <property type="molecule type" value="Genomic_DNA"/>
</dbReference>
<reference evidence="6" key="1">
    <citation type="journal article" date="2020" name="Cell">
        <title>Large-Scale Comparative Analyses of Tick Genomes Elucidate Their Genetic Diversity and Vector Capacities.</title>
        <authorList>
            <consortium name="Tick Genome and Microbiome Consortium (TIGMIC)"/>
            <person name="Jia N."/>
            <person name="Wang J."/>
            <person name="Shi W."/>
            <person name="Du L."/>
            <person name="Sun Y."/>
            <person name="Zhan W."/>
            <person name="Jiang J.F."/>
            <person name="Wang Q."/>
            <person name="Zhang B."/>
            <person name="Ji P."/>
            <person name="Bell-Sakyi L."/>
            <person name="Cui X.M."/>
            <person name="Yuan T.T."/>
            <person name="Jiang B.G."/>
            <person name="Yang W.F."/>
            <person name="Lam T.T."/>
            <person name="Chang Q.C."/>
            <person name="Ding S.J."/>
            <person name="Wang X.J."/>
            <person name="Zhu J.G."/>
            <person name="Ruan X.D."/>
            <person name="Zhao L."/>
            <person name="Wei J.T."/>
            <person name="Ye R.Z."/>
            <person name="Que T.C."/>
            <person name="Du C.H."/>
            <person name="Zhou Y.H."/>
            <person name="Cheng J.X."/>
            <person name="Dai P.F."/>
            <person name="Guo W.B."/>
            <person name="Han X.H."/>
            <person name="Huang E.J."/>
            <person name="Li L.F."/>
            <person name="Wei W."/>
            <person name="Gao Y.C."/>
            <person name="Liu J.Z."/>
            <person name="Shao H.Z."/>
            <person name="Wang X."/>
            <person name="Wang C.C."/>
            <person name="Yang T.C."/>
            <person name="Huo Q.B."/>
            <person name="Li W."/>
            <person name="Chen H.Y."/>
            <person name="Chen S.E."/>
            <person name="Zhou L.G."/>
            <person name="Ni X.B."/>
            <person name="Tian J.H."/>
            <person name="Sheng Y."/>
            <person name="Liu T."/>
            <person name="Pan Y.S."/>
            <person name="Xia L.Y."/>
            <person name="Li J."/>
            <person name="Zhao F."/>
            <person name="Cao W.C."/>
        </authorList>
    </citation>
    <scope>NUCLEOTIDE SEQUENCE</scope>
    <source>
        <strain evidence="6">Rmic-2018</strain>
    </source>
</reference>
<keyword evidence="5" id="KW-0812">Transmembrane</keyword>
<evidence type="ECO:0000256" key="5">
    <source>
        <dbReference type="SAM" id="Phobius"/>
    </source>
</evidence>
<evidence type="ECO:0000256" key="2">
    <source>
        <dbReference type="ARBA" id="ARBA00006199"/>
    </source>
</evidence>
<feature type="transmembrane region" description="Helical" evidence="5">
    <location>
        <begin position="277"/>
        <end position="296"/>
    </location>
</feature>
<evidence type="ECO:0000313" key="6">
    <source>
        <dbReference type="EMBL" id="KAH8023308.1"/>
    </source>
</evidence>
<comment type="subcellular location">
    <subcellularLocation>
        <location evidence="1">Nucleus</location>
    </subcellularLocation>
</comment>
<dbReference type="InterPro" id="IPR038422">
    <property type="entry name" value="Cut8/Sts1_sf"/>
</dbReference>
<dbReference type="PANTHER" id="PTHR28032:SF1">
    <property type="entry name" value="FI02826P"/>
    <property type="match status" value="1"/>
</dbReference>
<feature type="transmembrane region" description="Helical" evidence="5">
    <location>
        <begin position="230"/>
        <end position="257"/>
    </location>
</feature>
<dbReference type="InterPro" id="IPR013868">
    <property type="entry name" value="Cut8/Sts1_fam"/>
</dbReference>
<dbReference type="PANTHER" id="PTHR28032">
    <property type="entry name" value="FI02826P"/>
    <property type="match status" value="1"/>
</dbReference>
<proteinExistence type="inferred from homology"/>
<dbReference type="GO" id="GO:0070628">
    <property type="term" value="F:proteasome binding"/>
    <property type="evidence" value="ECO:0007669"/>
    <property type="project" value="TreeGrafter"/>
</dbReference>
<keyword evidence="3" id="KW-0539">Nucleus</keyword>
<keyword evidence="5" id="KW-0472">Membrane</keyword>
<protein>
    <submittedName>
        <fullName evidence="6">Uncharacterized protein</fullName>
    </submittedName>
</protein>
<dbReference type="GO" id="GO:0071630">
    <property type="term" value="P:nuclear protein quality control by the ubiquitin-proteasome system"/>
    <property type="evidence" value="ECO:0007669"/>
    <property type="project" value="InterPro"/>
</dbReference>
<keyword evidence="7" id="KW-1185">Reference proteome</keyword>
<evidence type="ECO:0000256" key="4">
    <source>
        <dbReference type="SAM" id="MobiDB-lite"/>
    </source>
</evidence>
<dbReference type="VEuPathDB" id="VectorBase:LOC119171731"/>
<dbReference type="AlphaFoldDB" id="A0A9J6DMP1"/>
<evidence type="ECO:0000313" key="7">
    <source>
        <dbReference type="Proteomes" id="UP000821866"/>
    </source>
</evidence>
<evidence type="ECO:0000256" key="3">
    <source>
        <dbReference type="ARBA" id="ARBA00023242"/>
    </source>
</evidence>
<gene>
    <name evidence="6" type="ORF">HPB51_011751</name>
</gene>
<dbReference type="GO" id="GO:0031965">
    <property type="term" value="C:nuclear membrane"/>
    <property type="evidence" value="ECO:0007669"/>
    <property type="project" value="TreeGrafter"/>
</dbReference>
<feature type="compositionally biased region" description="Polar residues" evidence="4">
    <location>
        <begin position="75"/>
        <end position="98"/>
    </location>
</feature>
<dbReference type="Proteomes" id="UP000821866">
    <property type="component" value="Chromosome 6"/>
</dbReference>
<comment type="similarity">
    <text evidence="2">Belongs to the cut8/STS1 family.</text>
</comment>
<comment type="caution">
    <text evidence="6">The sequence shown here is derived from an EMBL/GenBank/DDBJ whole genome shotgun (WGS) entry which is preliminary data.</text>
</comment>
<dbReference type="Pfam" id="PF08559">
    <property type="entry name" value="Cut8"/>
    <property type="match status" value="1"/>
</dbReference>
<keyword evidence="5" id="KW-1133">Transmembrane helix</keyword>
<reference evidence="6" key="2">
    <citation type="submission" date="2021-09" db="EMBL/GenBank/DDBJ databases">
        <authorList>
            <person name="Jia N."/>
            <person name="Wang J."/>
            <person name="Shi W."/>
            <person name="Du L."/>
            <person name="Sun Y."/>
            <person name="Zhan W."/>
            <person name="Jiang J."/>
            <person name="Wang Q."/>
            <person name="Zhang B."/>
            <person name="Ji P."/>
            <person name="Sakyi L.B."/>
            <person name="Cui X."/>
            <person name="Yuan T."/>
            <person name="Jiang B."/>
            <person name="Yang W."/>
            <person name="Lam T.T.-Y."/>
            <person name="Chang Q."/>
            <person name="Ding S."/>
            <person name="Wang X."/>
            <person name="Zhu J."/>
            <person name="Ruan X."/>
            <person name="Zhao L."/>
            <person name="Wei J."/>
            <person name="Que T."/>
            <person name="Du C."/>
            <person name="Cheng J."/>
            <person name="Dai P."/>
            <person name="Han X."/>
            <person name="Huang E."/>
            <person name="Gao Y."/>
            <person name="Liu J."/>
            <person name="Shao H."/>
            <person name="Ye R."/>
            <person name="Li L."/>
            <person name="Wei W."/>
            <person name="Wang X."/>
            <person name="Wang C."/>
            <person name="Huo Q."/>
            <person name="Li W."/>
            <person name="Guo W."/>
            <person name="Chen H."/>
            <person name="Chen S."/>
            <person name="Zhou L."/>
            <person name="Zhou L."/>
            <person name="Ni X."/>
            <person name="Tian J."/>
            <person name="Zhou Y."/>
            <person name="Sheng Y."/>
            <person name="Liu T."/>
            <person name="Pan Y."/>
            <person name="Xia L."/>
            <person name="Li J."/>
            <person name="Zhao F."/>
            <person name="Cao W."/>
        </authorList>
    </citation>
    <scope>NUCLEOTIDE SEQUENCE</scope>
    <source>
        <strain evidence="6">Rmic-2018</strain>
        <tissue evidence="6">Larvae</tissue>
    </source>
</reference>
<evidence type="ECO:0000256" key="1">
    <source>
        <dbReference type="ARBA" id="ARBA00004123"/>
    </source>
</evidence>
<dbReference type="Gene3D" id="1.20.58.1590">
    <property type="entry name" value="Tethering factor for nuclear proteasome Cut8/Sts1"/>
    <property type="match status" value="1"/>
</dbReference>